<feature type="binding site" evidence="4">
    <location>
        <begin position="121"/>
        <end position="129"/>
    </location>
    <ligand>
        <name>ATP</name>
        <dbReference type="ChEBI" id="CHEBI:30616"/>
    </ligand>
</feature>
<dbReference type="Gene3D" id="3.40.50.10420">
    <property type="entry name" value="NagB/RpiA/CoA transferase-like"/>
    <property type="match status" value="1"/>
</dbReference>
<evidence type="ECO:0000256" key="4">
    <source>
        <dbReference type="PIRSR" id="PIRSR006806-1"/>
    </source>
</evidence>
<dbReference type="NCBIfam" id="TIGR02727">
    <property type="entry name" value="MTHFS_bact"/>
    <property type="match status" value="1"/>
</dbReference>
<evidence type="ECO:0000256" key="5">
    <source>
        <dbReference type="RuleBase" id="RU361279"/>
    </source>
</evidence>
<dbReference type="EC" id="6.3.3.2" evidence="5"/>
<reference evidence="6" key="1">
    <citation type="submission" date="2020-10" db="EMBL/GenBank/DDBJ databases">
        <authorList>
            <person name="Gilroy R."/>
        </authorList>
    </citation>
    <scope>NUCLEOTIDE SEQUENCE</scope>
    <source>
        <strain evidence="6">ChiW25-3613</strain>
    </source>
</reference>
<evidence type="ECO:0000313" key="6">
    <source>
        <dbReference type="EMBL" id="HIR39568.1"/>
    </source>
</evidence>
<keyword evidence="5" id="KW-0460">Magnesium</keyword>
<dbReference type="GO" id="GO:0005524">
    <property type="term" value="F:ATP binding"/>
    <property type="evidence" value="ECO:0007669"/>
    <property type="project" value="UniProtKB-KW"/>
</dbReference>
<comment type="cofactor">
    <cofactor evidence="5">
        <name>Mg(2+)</name>
        <dbReference type="ChEBI" id="CHEBI:18420"/>
    </cofactor>
</comment>
<dbReference type="InterPro" id="IPR024185">
    <property type="entry name" value="FTHF_cligase-like_sf"/>
</dbReference>
<dbReference type="GO" id="GO:0035999">
    <property type="term" value="P:tetrahydrofolate interconversion"/>
    <property type="evidence" value="ECO:0007669"/>
    <property type="project" value="TreeGrafter"/>
</dbReference>
<gene>
    <name evidence="6" type="ORF">IAB90_04205</name>
</gene>
<evidence type="ECO:0000313" key="7">
    <source>
        <dbReference type="Proteomes" id="UP000824179"/>
    </source>
</evidence>
<accession>A0A9D1AFW2</accession>
<keyword evidence="2 4" id="KW-0547">Nucleotide-binding</keyword>
<protein>
    <recommendedName>
        <fullName evidence="5">5-formyltetrahydrofolate cyclo-ligase</fullName>
        <ecNumber evidence="5">6.3.3.2</ecNumber>
    </recommendedName>
</protein>
<dbReference type="EMBL" id="DVHB01000073">
    <property type="protein sequence ID" value="HIR39568.1"/>
    <property type="molecule type" value="Genomic_DNA"/>
</dbReference>
<feature type="binding site" evidence="4">
    <location>
        <position position="51"/>
    </location>
    <ligand>
        <name>substrate</name>
    </ligand>
</feature>
<comment type="catalytic activity">
    <reaction evidence="5">
        <text>(6S)-5-formyl-5,6,7,8-tetrahydrofolate + ATP = (6R)-5,10-methenyltetrahydrofolate + ADP + phosphate</text>
        <dbReference type="Rhea" id="RHEA:10488"/>
        <dbReference type="ChEBI" id="CHEBI:30616"/>
        <dbReference type="ChEBI" id="CHEBI:43474"/>
        <dbReference type="ChEBI" id="CHEBI:57455"/>
        <dbReference type="ChEBI" id="CHEBI:57457"/>
        <dbReference type="ChEBI" id="CHEBI:456216"/>
        <dbReference type="EC" id="6.3.3.2"/>
    </reaction>
</comment>
<comment type="similarity">
    <text evidence="1 5">Belongs to the 5-formyltetrahydrofolate cyclo-ligase family.</text>
</comment>
<dbReference type="GO" id="GO:0009396">
    <property type="term" value="P:folic acid-containing compound biosynthetic process"/>
    <property type="evidence" value="ECO:0007669"/>
    <property type="project" value="TreeGrafter"/>
</dbReference>
<name>A0A9D1AFW2_9FIRM</name>
<feature type="binding site" evidence="4">
    <location>
        <begin position="2"/>
        <end position="6"/>
    </location>
    <ligand>
        <name>ATP</name>
        <dbReference type="ChEBI" id="CHEBI:30616"/>
    </ligand>
</feature>
<dbReference type="SUPFAM" id="SSF100950">
    <property type="entry name" value="NagB/RpiA/CoA transferase-like"/>
    <property type="match status" value="1"/>
</dbReference>
<dbReference type="PANTHER" id="PTHR23407:SF1">
    <property type="entry name" value="5-FORMYLTETRAHYDROFOLATE CYCLO-LIGASE"/>
    <property type="match status" value="1"/>
</dbReference>
<proteinExistence type="inferred from homology"/>
<dbReference type="PANTHER" id="PTHR23407">
    <property type="entry name" value="ATPASE INHIBITOR/5-FORMYLTETRAHYDROFOLATE CYCLO-LIGASE"/>
    <property type="match status" value="1"/>
</dbReference>
<dbReference type="Proteomes" id="UP000824179">
    <property type="component" value="Unassembled WGS sequence"/>
</dbReference>
<keyword evidence="3 4" id="KW-0067">ATP-binding</keyword>
<keyword evidence="6" id="KW-0436">Ligase</keyword>
<reference evidence="6" key="2">
    <citation type="journal article" date="2021" name="PeerJ">
        <title>Extensive microbial diversity within the chicken gut microbiome revealed by metagenomics and culture.</title>
        <authorList>
            <person name="Gilroy R."/>
            <person name="Ravi A."/>
            <person name="Getino M."/>
            <person name="Pursley I."/>
            <person name="Horton D.L."/>
            <person name="Alikhan N.F."/>
            <person name="Baker D."/>
            <person name="Gharbi K."/>
            <person name="Hall N."/>
            <person name="Watson M."/>
            <person name="Adriaenssens E.M."/>
            <person name="Foster-Nyarko E."/>
            <person name="Jarju S."/>
            <person name="Secka A."/>
            <person name="Antonio M."/>
            <person name="Oren A."/>
            <person name="Chaudhuri R.R."/>
            <person name="La Ragione R."/>
            <person name="Hildebrand F."/>
            <person name="Pallen M.J."/>
        </authorList>
    </citation>
    <scope>NUCLEOTIDE SEQUENCE</scope>
    <source>
        <strain evidence="6">ChiW25-3613</strain>
    </source>
</reference>
<evidence type="ECO:0000256" key="2">
    <source>
        <dbReference type="ARBA" id="ARBA00022741"/>
    </source>
</evidence>
<dbReference type="InterPro" id="IPR037171">
    <property type="entry name" value="NagB/RpiA_transferase-like"/>
</dbReference>
<evidence type="ECO:0000256" key="1">
    <source>
        <dbReference type="ARBA" id="ARBA00010638"/>
    </source>
</evidence>
<dbReference type="PIRSF" id="PIRSF006806">
    <property type="entry name" value="FTHF_cligase"/>
    <property type="match status" value="1"/>
</dbReference>
<comment type="caution">
    <text evidence="6">The sequence shown here is derived from an EMBL/GenBank/DDBJ whole genome shotgun (WGS) entry which is preliminary data.</text>
</comment>
<dbReference type="Pfam" id="PF01812">
    <property type="entry name" value="5-FTHF_cyc-lig"/>
    <property type="match status" value="1"/>
</dbReference>
<dbReference type="GO" id="GO:0030272">
    <property type="term" value="F:5-formyltetrahydrofolate cyclo-ligase activity"/>
    <property type="evidence" value="ECO:0007669"/>
    <property type="project" value="UniProtKB-EC"/>
</dbReference>
<sequence length="179" mass="20162">MKDELREKFKIKRKFFGPVVREESERMIADYFMQSYGSCGSFFIYHSFGNEADTRGIISELLSDGKAVYLPRVEGSDMAAVPYGELKKGAYGIPEPAGQAFEGVADVTVVPLLAINSRGYRLGYGGGYYDRYLKDKNTLKVGLGFSFQLTDEFTEDAWDEPLDAFICERGIYYFGKHGK</sequence>
<keyword evidence="5" id="KW-0479">Metal-binding</keyword>
<dbReference type="AlphaFoldDB" id="A0A9D1AFW2"/>
<dbReference type="InterPro" id="IPR002698">
    <property type="entry name" value="FTHF_cligase"/>
</dbReference>
<dbReference type="GO" id="GO:0046872">
    <property type="term" value="F:metal ion binding"/>
    <property type="evidence" value="ECO:0007669"/>
    <property type="project" value="UniProtKB-KW"/>
</dbReference>
<organism evidence="6 7">
    <name type="scientific">Candidatus Coproplasma stercoripullorum</name>
    <dbReference type="NCBI Taxonomy" id="2840751"/>
    <lineage>
        <taxon>Bacteria</taxon>
        <taxon>Bacillati</taxon>
        <taxon>Bacillota</taxon>
        <taxon>Clostridia</taxon>
        <taxon>Eubacteriales</taxon>
        <taxon>Candidatus Coproplasma</taxon>
    </lineage>
</organism>
<evidence type="ECO:0000256" key="3">
    <source>
        <dbReference type="ARBA" id="ARBA00022840"/>
    </source>
</evidence>